<keyword evidence="5" id="KW-1185">Reference proteome</keyword>
<feature type="domain" description="Nudix hydrolase" evidence="3">
    <location>
        <begin position="9"/>
        <end position="141"/>
    </location>
</feature>
<dbReference type="PRINTS" id="PR00502">
    <property type="entry name" value="NUDIXFAMILY"/>
</dbReference>
<dbReference type="PATRIC" id="fig|1307839.3.peg.1122"/>
<evidence type="ECO:0000259" key="3">
    <source>
        <dbReference type="PROSITE" id="PS51462"/>
    </source>
</evidence>
<sequence>MTYSYKYPRPAVTVDIMLFTNETDPKVLLIERKNPPFQGNWAFPGGFIEPDETLEDAAKRELKEETGMMIHNLEQFKTYSEPNRDPRGRTISTVFYAKITPDLASRVSAGDDAAKADWFLLEKLPDLAFDHQKIINEAKINKIFK</sequence>
<comment type="similarity">
    <text evidence="2">Belongs to the Nudix hydrolase family.</text>
</comment>
<proteinExistence type="inferred from homology"/>
<organism evidence="4 5">
    <name type="scientific">Salinivirga cyanobacteriivorans</name>
    <dbReference type="NCBI Taxonomy" id="1307839"/>
    <lineage>
        <taxon>Bacteria</taxon>
        <taxon>Pseudomonadati</taxon>
        <taxon>Bacteroidota</taxon>
        <taxon>Bacteroidia</taxon>
        <taxon>Bacteroidales</taxon>
        <taxon>Salinivirgaceae</taxon>
        <taxon>Salinivirga</taxon>
    </lineage>
</organism>
<evidence type="ECO:0000256" key="2">
    <source>
        <dbReference type="RuleBase" id="RU003476"/>
    </source>
</evidence>
<evidence type="ECO:0000256" key="1">
    <source>
        <dbReference type="ARBA" id="ARBA00022801"/>
    </source>
</evidence>
<dbReference type="AlphaFoldDB" id="A0A0S2HX93"/>
<name>A0A0S2HX93_9BACT</name>
<dbReference type="InterPro" id="IPR020476">
    <property type="entry name" value="Nudix_hydrolase"/>
</dbReference>
<keyword evidence="4" id="KW-0808">Transferase</keyword>
<dbReference type="STRING" id="1307839.L21SP5_01037"/>
<evidence type="ECO:0000313" key="5">
    <source>
        <dbReference type="Proteomes" id="UP000064893"/>
    </source>
</evidence>
<keyword evidence="4" id="KW-0548">Nucleotidyltransferase</keyword>
<dbReference type="InterPro" id="IPR020084">
    <property type="entry name" value="NUDIX_hydrolase_CS"/>
</dbReference>
<dbReference type="Gene3D" id="3.90.79.10">
    <property type="entry name" value="Nucleoside Triphosphate Pyrophosphohydrolase"/>
    <property type="match status" value="1"/>
</dbReference>
<gene>
    <name evidence="4" type="ORF">L21SP5_01037</name>
</gene>
<dbReference type="EMBL" id="CP013118">
    <property type="protein sequence ID" value="ALO14704.1"/>
    <property type="molecule type" value="Genomic_DNA"/>
</dbReference>
<dbReference type="InterPro" id="IPR000086">
    <property type="entry name" value="NUDIX_hydrolase_dom"/>
</dbReference>
<dbReference type="PANTHER" id="PTHR43736">
    <property type="entry name" value="ADP-RIBOSE PYROPHOSPHATASE"/>
    <property type="match status" value="1"/>
</dbReference>
<dbReference type="Pfam" id="PF00293">
    <property type="entry name" value="NUDIX"/>
    <property type="match status" value="1"/>
</dbReference>
<dbReference type="PROSITE" id="PS51462">
    <property type="entry name" value="NUDIX"/>
    <property type="match status" value="1"/>
</dbReference>
<dbReference type="GO" id="GO:0016779">
    <property type="term" value="F:nucleotidyltransferase activity"/>
    <property type="evidence" value="ECO:0007669"/>
    <property type="project" value="UniProtKB-KW"/>
</dbReference>
<dbReference type="GO" id="GO:0016787">
    <property type="term" value="F:hydrolase activity"/>
    <property type="evidence" value="ECO:0007669"/>
    <property type="project" value="UniProtKB-KW"/>
</dbReference>
<dbReference type="CDD" id="cd18873">
    <property type="entry name" value="NUDIX_NadM_like"/>
    <property type="match status" value="1"/>
</dbReference>
<dbReference type="OrthoDB" id="9786141at2"/>
<dbReference type="PROSITE" id="PS00893">
    <property type="entry name" value="NUDIX_BOX"/>
    <property type="match status" value="1"/>
</dbReference>
<dbReference type="PANTHER" id="PTHR43736:SF4">
    <property type="entry name" value="SLR1690 PROTEIN"/>
    <property type="match status" value="1"/>
</dbReference>
<protein>
    <submittedName>
        <fullName evidence="4">Bifunctional NMN adenylyltransferase/Nudix hydrolase</fullName>
    </submittedName>
</protein>
<dbReference type="SUPFAM" id="SSF55811">
    <property type="entry name" value="Nudix"/>
    <property type="match status" value="1"/>
</dbReference>
<keyword evidence="1 2" id="KW-0378">Hydrolase</keyword>
<accession>A0A0S2HX93</accession>
<evidence type="ECO:0000313" key="4">
    <source>
        <dbReference type="EMBL" id="ALO14704.1"/>
    </source>
</evidence>
<dbReference type="Proteomes" id="UP000064893">
    <property type="component" value="Chromosome"/>
</dbReference>
<dbReference type="InterPro" id="IPR015797">
    <property type="entry name" value="NUDIX_hydrolase-like_dom_sf"/>
</dbReference>
<dbReference type="KEGG" id="blq:L21SP5_01037"/>
<reference evidence="4 5" key="1">
    <citation type="submission" date="2015-11" db="EMBL/GenBank/DDBJ databases">
        <title>Description and complete genome sequence of a novel strain predominating in hypersaline microbial mats and representing a new family of the Bacteriodetes phylum.</title>
        <authorList>
            <person name="Spring S."/>
            <person name="Bunk B."/>
            <person name="Sproer C."/>
            <person name="Klenk H.-P."/>
        </authorList>
    </citation>
    <scope>NUCLEOTIDE SEQUENCE [LARGE SCALE GENOMIC DNA]</scope>
    <source>
        <strain evidence="4 5">L21-Spi-D4</strain>
    </source>
</reference>
<dbReference type="RefSeq" id="WP_057952222.1">
    <property type="nucleotide sequence ID" value="NZ_CP013118.1"/>
</dbReference>